<dbReference type="AlphaFoldDB" id="A0A085N518"/>
<reference evidence="2 3" key="1">
    <citation type="journal article" date="2014" name="Nat. Genet.">
        <title>Genome and transcriptome of the porcine whipworm Trichuris suis.</title>
        <authorList>
            <person name="Jex A.R."/>
            <person name="Nejsum P."/>
            <person name="Schwarz E.M."/>
            <person name="Hu L."/>
            <person name="Young N.D."/>
            <person name="Hall R.S."/>
            <person name="Korhonen P.K."/>
            <person name="Liao S."/>
            <person name="Thamsborg S."/>
            <person name="Xia J."/>
            <person name="Xu P."/>
            <person name="Wang S."/>
            <person name="Scheerlinck J.P."/>
            <person name="Hofmann A."/>
            <person name="Sternberg P.W."/>
            <person name="Wang J."/>
            <person name="Gasser R.B."/>
        </authorList>
    </citation>
    <scope>NUCLEOTIDE SEQUENCE [LARGE SCALE GENOMIC DNA]</scope>
    <source>
        <strain evidence="2">DCEP-RM93F</strain>
        <strain evidence="1">DCEP-RM93M</strain>
    </source>
</reference>
<accession>A0A085N518</accession>
<dbReference type="Proteomes" id="UP000030764">
    <property type="component" value="Unassembled WGS sequence"/>
</dbReference>
<name>A0A085N518_9BILA</name>
<keyword evidence="3" id="KW-1185">Reference proteome</keyword>
<evidence type="ECO:0000313" key="1">
    <source>
        <dbReference type="EMBL" id="KFD49369.1"/>
    </source>
</evidence>
<dbReference type="EMBL" id="KL363272">
    <property type="protein sequence ID" value="KFD49369.1"/>
    <property type="molecule type" value="Genomic_DNA"/>
</dbReference>
<dbReference type="Proteomes" id="UP000030758">
    <property type="component" value="Unassembled WGS sequence"/>
</dbReference>
<organism evidence="2">
    <name type="scientific">Trichuris suis</name>
    <name type="common">pig whipworm</name>
    <dbReference type="NCBI Taxonomy" id="68888"/>
    <lineage>
        <taxon>Eukaryota</taxon>
        <taxon>Metazoa</taxon>
        <taxon>Ecdysozoa</taxon>
        <taxon>Nematoda</taxon>
        <taxon>Enoplea</taxon>
        <taxon>Dorylaimia</taxon>
        <taxon>Trichinellida</taxon>
        <taxon>Trichuridae</taxon>
        <taxon>Trichuris</taxon>
    </lineage>
</organism>
<proteinExistence type="predicted"/>
<sequence>MFCGYELFESYFPKLSNHLNFKMTARYIEESCGACAQLREDSSRLLKGRRNLLFANDLCLTVSKRGALALSNNCKLKFINLV</sequence>
<dbReference type="EMBL" id="KL367554">
    <property type="protein sequence ID" value="KFD64564.1"/>
    <property type="molecule type" value="Genomic_DNA"/>
</dbReference>
<evidence type="ECO:0000313" key="3">
    <source>
        <dbReference type="Proteomes" id="UP000030764"/>
    </source>
</evidence>
<evidence type="ECO:0000313" key="2">
    <source>
        <dbReference type="EMBL" id="KFD64564.1"/>
    </source>
</evidence>
<protein>
    <submittedName>
        <fullName evidence="2">Uncharacterized protein</fullName>
    </submittedName>
</protein>
<gene>
    <name evidence="1" type="ORF">M513_09732</name>
    <name evidence="2" type="ORF">M514_09732</name>
</gene>